<name>W1NL20_AMBTC</name>
<dbReference type="eggNOG" id="KOG0017">
    <property type="taxonomic scope" value="Eukaryota"/>
</dbReference>
<dbReference type="OMA" id="NIDDASY"/>
<dbReference type="EMBL" id="KI397373">
    <property type="protein sequence ID" value="ERM95949.1"/>
    <property type="molecule type" value="Genomic_DNA"/>
</dbReference>
<dbReference type="HOGENOM" id="CLU_858811_0_0_1"/>
<proteinExistence type="predicted"/>
<dbReference type="Proteomes" id="UP000017836">
    <property type="component" value="Unassembled WGS sequence"/>
</dbReference>
<dbReference type="PANTHER" id="PTHR47481">
    <property type="match status" value="1"/>
</dbReference>
<sequence>MDGFLPSPIEFLPIENNEESKIILVFLYWKKQDQLLLSWLVSFLKEGVHAQIMGLTTSHETSINAKSDPLTLNDLYGILLSQEVRLSDQHDMLDIGSPSANLATTLKNNSRRAMVDHGRGGHGRGCGQGHGQQQNNNYQCGKQQGSLPHVLPSMQLCGPLSTPVSTRFNHAFQPELNVNLNAFHANHSNIDDASYPNSGASKHIPVDLSNLSLLSKYIGLEQIKIGNGTSLSINNIGSSNLLTSNATFSLCNILYVPSICQNLLSVNQFTKYNYVVFEFHPSHFVVKDQSTGRALMHGLAKDSLYQLEVANKRNNKSTGSTFLR</sequence>
<gene>
    <name evidence="2" type="ORF">AMTR_s00060p00205900</name>
</gene>
<reference evidence="3" key="1">
    <citation type="journal article" date="2013" name="Science">
        <title>The Amborella genome and the evolution of flowering plants.</title>
        <authorList>
            <consortium name="Amborella Genome Project"/>
        </authorList>
    </citation>
    <scope>NUCLEOTIDE SEQUENCE [LARGE SCALE GENOMIC DNA]</scope>
</reference>
<dbReference type="Pfam" id="PF22936">
    <property type="entry name" value="Pol_BBD"/>
    <property type="match status" value="1"/>
</dbReference>
<dbReference type="InterPro" id="IPR054722">
    <property type="entry name" value="PolX-like_BBD"/>
</dbReference>
<evidence type="ECO:0000259" key="1">
    <source>
        <dbReference type="Pfam" id="PF22936"/>
    </source>
</evidence>
<feature type="domain" description="Retrovirus-related Pol polyprotein from transposon TNT 1-94-like beta-barrel" evidence="1">
    <location>
        <begin position="197"/>
        <end position="274"/>
    </location>
</feature>
<evidence type="ECO:0000313" key="3">
    <source>
        <dbReference type="Proteomes" id="UP000017836"/>
    </source>
</evidence>
<dbReference type="PANTHER" id="PTHR47481:SF14">
    <property type="entry name" value="RETROTRANSPOSON COPIA-LIKE N-TERMINAL DOMAIN-CONTAINING PROTEIN"/>
    <property type="match status" value="1"/>
</dbReference>
<protein>
    <recommendedName>
        <fullName evidence="1">Retrovirus-related Pol polyprotein from transposon TNT 1-94-like beta-barrel domain-containing protein</fullName>
    </recommendedName>
</protein>
<dbReference type="AlphaFoldDB" id="W1NL20"/>
<evidence type="ECO:0000313" key="2">
    <source>
        <dbReference type="EMBL" id="ERM95949.1"/>
    </source>
</evidence>
<keyword evidence="3" id="KW-1185">Reference proteome</keyword>
<accession>W1NL20</accession>
<organism evidence="2 3">
    <name type="scientific">Amborella trichopoda</name>
    <dbReference type="NCBI Taxonomy" id="13333"/>
    <lineage>
        <taxon>Eukaryota</taxon>
        <taxon>Viridiplantae</taxon>
        <taxon>Streptophyta</taxon>
        <taxon>Embryophyta</taxon>
        <taxon>Tracheophyta</taxon>
        <taxon>Spermatophyta</taxon>
        <taxon>Magnoliopsida</taxon>
        <taxon>Amborellales</taxon>
        <taxon>Amborellaceae</taxon>
        <taxon>Amborella</taxon>
    </lineage>
</organism>
<dbReference type="Gramene" id="ERM95949">
    <property type="protein sequence ID" value="ERM95949"/>
    <property type="gene ID" value="AMTR_s00060p00205900"/>
</dbReference>